<sequence length="144" mass="15048">MSDPRVPAILRARPWRVRPEHFALVGLPPTAYGAAAGLLAELRAPFAQLVAEPDVLTLLLPAEAWQSHSAAFPAAQFEQPFRIISFDVDLPPDLVGFLAAASAALAGVGVPILAVCGYSKDHIAVRDQHLGAALAALEALAGAK</sequence>
<feature type="domain" description="CASTOR ACT" evidence="2">
    <location>
        <begin position="78"/>
        <end position="138"/>
    </location>
</feature>
<keyword evidence="1" id="KW-0812">Transmembrane</keyword>
<organism evidence="3 4">
    <name type="scientific">Kouleothrix aurantiaca</name>
    <dbReference type="NCBI Taxonomy" id="186479"/>
    <lineage>
        <taxon>Bacteria</taxon>
        <taxon>Bacillati</taxon>
        <taxon>Chloroflexota</taxon>
        <taxon>Chloroflexia</taxon>
        <taxon>Chloroflexales</taxon>
        <taxon>Roseiflexineae</taxon>
        <taxon>Roseiflexaceae</taxon>
        <taxon>Kouleothrix</taxon>
    </lineage>
</organism>
<feature type="transmembrane region" description="Helical" evidence="1">
    <location>
        <begin position="94"/>
        <end position="118"/>
    </location>
</feature>
<keyword evidence="1" id="KW-0472">Membrane</keyword>
<dbReference type="InterPro" id="IPR027795">
    <property type="entry name" value="CASTOR_ACT_dom"/>
</dbReference>
<evidence type="ECO:0000256" key="1">
    <source>
        <dbReference type="SAM" id="Phobius"/>
    </source>
</evidence>
<evidence type="ECO:0000313" key="4">
    <source>
        <dbReference type="Proteomes" id="UP000050509"/>
    </source>
</evidence>
<evidence type="ECO:0000259" key="2">
    <source>
        <dbReference type="Pfam" id="PF13840"/>
    </source>
</evidence>
<dbReference type="Proteomes" id="UP000050509">
    <property type="component" value="Unassembled WGS sequence"/>
</dbReference>
<dbReference type="Gene3D" id="3.30.2130.10">
    <property type="entry name" value="VC0802-like"/>
    <property type="match status" value="1"/>
</dbReference>
<dbReference type="InterPro" id="IPR045865">
    <property type="entry name" value="ACT-like_dom_sf"/>
</dbReference>
<proteinExistence type="predicted"/>
<dbReference type="EMBL" id="LJCR01001185">
    <property type="protein sequence ID" value="KPV50851.1"/>
    <property type="molecule type" value="Genomic_DNA"/>
</dbReference>
<reference evidence="3 4" key="1">
    <citation type="submission" date="2015-09" db="EMBL/GenBank/DDBJ databases">
        <title>Draft genome sequence of Kouleothrix aurantiaca JCM 19913.</title>
        <authorList>
            <person name="Hemp J."/>
        </authorList>
    </citation>
    <scope>NUCLEOTIDE SEQUENCE [LARGE SCALE GENOMIC DNA]</scope>
    <source>
        <strain evidence="3 4">COM-B</strain>
    </source>
</reference>
<evidence type="ECO:0000313" key="3">
    <source>
        <dbReference type="EMBL" id="KPV50851.1"/>
    </source>
</evidence>
<dbReference type="AlphaFoldDB" id="A0A0P9FDD0"/>
<dbReference type="SUPFAM" id="SSF55021">
    <property type="entry name" value="ACT-like"/>
    <property type="match status" value="1"/>
</dbReference>
<name>A0A0P9FDD0_9CHLR</name>
<gene>
    <name evidence="3" type="ORF">SE17_24535</name>
</gene>
<protein>
    <recommendedName>
        <fullName evidence="2">CASTOR ACT domain-containing protein</fullName>
    </recommendedName>
</protein>
<comment type="caution">
    <text evidence="3">The sequence shown here is derived from an EMBL/GenBank/DDBJ whole genome shotgun (WGS) entry which is preliminary data.</text>
</comment>
<accession>A0A0P9FDD0</accession>
<dbReference type="Pfam" id="PF13840">
    <property type="entry name" value="ACT_7"/>
    <property type="match status" value="1"/>
</dbReference>
<keyword evidence="1" id="KW-1133">Transmembrane helix</keyword>
<feature type="transmembrane region" description="Helical" evidence="1">
    <location>
        <begin position="21"/>
        <end position="40"/>
    </location>
</feature>
<keyword evidence="4" id="KW-1185">Reference proteome</keyword>